<dbReference type="SMART" id="SM00462">
    <property type="entry name" value="PTB"/>
    <property type="match status" value="1"/>
</dbReference>
<dbReference type="PANTHER" id="PTHR45734">
    <property type="entry name" value="TENSIN"/>
    <property type="match status" value="1"/>
</dbReference>
<feature type="domain" description="SH2" evidence="12">
    <location>
        <begin position="1273"/>
        <end position="1382"/>
    </location>
</feature>
<dbReference type="EMBL" id="BEZZ01001554">
    <property type="protein sequence ID" value="GCC19416.1"/>
    <property type="molecule type" value="Genomic_DNA"/>
</dbReference>
<feature type="compositionally biased region" description="Polar residues" evidence="11">
    <location>
        <begin position="932"/>
        <end position="943"/>
    </location>
</feature>
<feature type="compositionally biased region" description="Low complexity" evidence="11">
    <location>
        <begin position="1189"/>
        <end position="1198"/>
    </location>
</feature>
<dbReference type="Pfam" id="PF10409">
    <property type="entry name" value="PTEN_C2"/>
    <property type="match status" value="1"/>
</dbReference>
<evidence type="ECO:0000256" key="1">
    <source>
        <dbReference type="ARBA" id="ARBA00004246"/>
    </source>
</evidence>
<keyword evidence="4" id="KW-0597">Phosphoprotein</keyword>
<dbReference type="InterPro" id="IPR033929">
    <property type="entry name" value="Tensin_PTB"/>
</dbReference>
<evidence type="ECO:0000256" key="8">
    <source>
        <dbReference type="ARBA" id="ARBA00022999"/>
    </source>
</evidence>
<dbReference type="GO" id="GO:0042995">
    <property type="term" value="C:cell projection"/>
    <property type="evidence" value="ECO:0007669"/>
    <property type="project" value="UniProtKB-SubCell"/>
</dbReference>
<feature type="compositionally biased region" description="Polar residues" evidence="11">
    <location>
        <begin position="962"/>
        <end position="986"/>
    </location>
</feature>
<keyword evidence="17" id="KW-1185">Reference proteome</keyword>
<keyword evidence="7" id="KW-0965">Cell junction</keyword>
<dbReference type="InterPro" id="IPR036860">
    <property type="entry name" value="SH2_dom_sf"/>
</dbReference>
<dbReference type="CDD" id="cd01213">
    <property type="entry name" value="PTB_tensin"/>
    <property type="match status" value="1"/>
</dbReference>
<dbReference type="Gene3D" id="2.30.29.30">
    <property type="entry name" value="Pleckstrin-homology domain (PH domain)/Phosphotyrosine-binding domain (PTB)"/>
    <property type="match status" value="1"/>
</dbReference>
<evidence type="ECO:0000256" key="4">
    <source>
        <dbReference type="ARBA" id="ARBA00022553"/>
    </source>
</evidence>
<dbReference type="SUPFAM" id="SSF52799">
    <property type="entry name" value="(Phosphotyrosine protein) phosphatases II"/>
    <property type="match status" value="1"/>
</dbReference>
<dbReference type="PANTHER" id="PTHR45734:SF1">
    <property type="entry name" value="TENSIN-2"/>
    <property type="match status" value="1"/>
</dbReference>
<feature type="domain" description="Tyrosine specific protein phosphatases" evidence="13">
    <location>
        <begin position="145"/>
        <end position="184"/>
    </location>
</feature>
<dbReference type="InterPro" id="IPR035012">
    <property type="entry name" value="Tensin-like_SH2"/>
</dbReference>
<dbReference type="InterPro" id="IPR051484">
    <property type="entry name" value="Tensin_PTEN_phosphatase"/>
</dbReference>
<evidence type="ECO:0000259" key="12">
    <source>
        <dbReference type="PROSITE" id="PS50001"/>
    </source>
</evidence>
<dbReference type="InterPro" id="IPR000980">
    <property type="entry name" value="SH2"/>
</dbReference>
<reference evidence="16 17" key="1">
    <citation type="journal article" date="2018" name="Nat. Ecol. Evol.">
        <title>Shark genomes provide insights into elasmobranch evolution and the origin of vertebrates.</title>
        <authorList>
            <person name="Hara Y"/>
            <person name="Yamaguchi K"/>
            <person name="Onimaru K"/>
            <person name="Kadota M"/>
            <person name="Koyanagi M"/>
            <person name="Keeley SD"/>
            <person name="Tatsumi K"/>
            <person name="Tanaka K"/>
            <person name="Motone F"/>
            <person name="Kageyama Y"/>
            <person name="Nozu R"/>
            <person name="Adachi N"/>
            <person name="Nishimura O"/>
            <person name="Nakagawa R"/>
            <person name="Tanegashima C"/>
            <person name="Kiyatake I"/>
            <person name="Matsumoto R"/>
            <person name="Murakumo K"/>
            <person name="Nishida K"/>
            <person name="Terakita A"/>
            <person name="Kuratani S"/>
            <person name="Sato K"/>
            <person name="Hyodo S Kuraku.S."/>
        </authorList>
    </citation>
    <scope>NUCLEOTIDE SEQUENCE [LARGE SCALE GENOMIC DNA]</scope>
</reference>
<evidence type="ECO:0000259" key="14">
    <source>
        <dbReference type="PROSITE" id="PS51181"/>
    </source>
</evidence>
<comment type="caution">
    <text evidence="16">The sequence shown here is derived from an EMBL/GenBank/DDBJ whole genome shotgun (WGS) entry which is preliminary data.</text>
</comment>
<name>A0A401RMU1_CHIPU</name>
<evidence type="ECO:0000259" key="15">
    <source>
        <dbReference type="PROSITE" id="PS51182"/>
    </source>
</evidence>
<feature type="compositionally biased region" description="Polar residues" evidence="11">
    <location>
        <begin position="431"/>
        <end position="454"/>
    </location>
</feature>
<evidence type="ECO:0008006" key="18">
    <source>
        <dbReference type="Google" id="ProtNLM"/>
    </source>
</evidence>
<dbReference type="PROSITE" id="PS50056">
    <property type="entry name" value="TYR_PHOSPHATASE_2"/>
    <property type="match status" value="1"/>
</dbReference>
<dbReference type="SMART" id="SM01326">
    <property type="entry name" value="PTEN_C2"/>
    <property type="match status" value="1"/>
</dbReference>
<dbReference type="Pfam" id="PF22785">
    <property type="entry name" value="Tc-R-P"/>
    <property type="match status" value="1"/>
</dbReference>
<dbReference type="STRING" id="137246.A0A401RMU1"/>
<dbReference type="Gene3D" id="2.60.40.1110">
    <property type="match status" value="1"/>
</dbReference>
<comment type="subcellular location">
    <subcellularLocation>
        <location evidence="1">Cell junction</location>
        <location evidence="1">Focal adhesion</location>
    </subcellularLocation>
    <subcellularLocation>
        <location evidence="2">Cell projection</location>
    </subcellularLocation>
</comment>
<evidence type="ECO:0000256" key="6">
    <source>
        <dbReference type="ARBA" id="ARBA00022912"/>
    </source>
</evidence>
<evidence type="ECO:0000256" key="11">
    <source>
        <dbReference type="SAM" id="MobiDB-lite"/>
    </source>
</evidence>
<dbReference type="InterPro" id="IPR003595">
    <property type="entry name" value="Tyr_Pase_cat"/>
</dbReference>
<dbReference type="GO" id="GO:0004725">
    <property type="term" value="F:protein tyrosine phosphatase activity"/>
    <property type="evidence" value="ECO:0007669"/>
    <property type="project" value="TreeGrafter"/>
</dbReference>
<evidence type="ECO:0000256" key="2">
    <source>
        <dbReference type="ARBA" id="ARBA00004316"/>
    </source>
</evidence>
<dbReference type="FunFam" id="3.90.190.10:FF:000010">
    <property type="entry name" value="tensin-1 isoform X2"/>
    <property type="match status" value="1"/>
</dbReference>
<dbReference type="InterPro" id="IPR029021">
    <property type="entry name" value="Prot-tyrosine_phosphatase-like"/>
</dbReference>
<feature type="domain" description="C2 tensin-type" evidence="15">
    <location>
        <begin position="217"/>
        <end position="343"/>
    </location>
</feature>
<organism evidence="16 17">
    <name type="scientific">Chiloscyllium punctatum</name>
    <name type="common">Brownbanded bambooshark</name>
    <name type="synonym">Hemiscyllium punctatum</name>
    <dbReference type="NCBI Taxonomy" id="137246"/>
    <lineage>
        <taxon>Eukaryota</taxon>
        <taxon>Metazoa</taxon>
        <taxon>Chordata</taxon>
        <taxon>Craniata</taxon>
        <taxon>Vertebrata</taxon>
        <taxon>Chondrichthyes</taxon>
        <taxon>Elasmobranchii</taxon>
        <taxon>Galeomorphii</taxon>
        <taxon>Galeoidea</taxon>
        <taxon>Orectolobiformes</taxon>
        <taxon>Hemiscylliidae</taxon>
        <taxon>Chiloscyllium</taxon>
    </lineage>
</organism>
<dbReference type="PROSITE" id="PS51181">
    <property type="entry name" value="PPASE_TENSIN"/>
    <property type="match status" value="1"/>
</dbReference>
<evidence type="ECO:0000313" key="16">
    <source>
        <dbReference type="EMBL" id="GCC19416.1"/>
    </source>
</evidence>
<accession>A0A401RMU1</accession>
<feature type="region of interest" description="Disordered" evidence="11">
    <location>
        <begin position="1"/>
        <end position="29"/>
    </location>
</feature>
<dbReference type="OMA" id="IVQREEM"/>
<dbReference type="InterPro" id="IPR011993">
    <property type="entry name" value="PH-like_dom_sf"/>
</dbReference>
<feature type="domain" description="Phosphatase tensin-type" evidence="14">
    <location>
        <begin position="40"/>
        <end position="212"/>
    </location>
</feature>
<dbReference type="GO" id="GO:0005925">
    <property type="term" value="C:focal adhesion"/>
    <property type="evidence" value="ECO:0007669"/>
    <property type="project" value="UniProtKB-SubCell"/>
</dbReference>
<sequence>MSWKPRKGTGTVKNIEHLGSTKSLKSTHQRSTLPRSFSVDHVMERNYDFDLTYITERIISVFFPPVLEEQRYRSNLKEVAQMLKSKHGDSYLLFNLSEKRQDICRLNPKVHDFGWPDFHAPPLDKICAICKAMEMWLNSDSHHVVVLHCKGNKGRTGVIIAAYMHYSKISAGADQALSTLAMRKFCEDKVAPAIQPSQTRYIYYFSGLLSGAIKMNSMPLFLHHVVIPAIPSFEPHGGYHPFLKIYQSMQLVYTSGIYSVQGPGCKKLCISIEPALLLKGDIMVKCYHKQYKNPERDVVFRVQFHTCAIHGTQLWFGKDELDDAYGDDRFPRDAAVEFLFSSGPEKTKDGDHLKNDSTVTVDYNTSDPTVRWDSYENFNLHHEDGLEVLHTRGPLDGSLYAKVKKRSPSTGTANGSPLSVVSVHCGHTLSVSTDSGHSTASIKTEEQSISTKPAPSQIEKEQLDQLLSGFGVAAVKNTHNVTAQTGSSLQNRANGRPVANDRETDILDDDDACEMNRFATLPRNIHNTNHPYHFKANQHSPERRIPGYSHSPDGIRNDIYYRPDLTLDRRRPMYERNVLQLNDVGLEGRSHDSYDHVENIDSIHHQAAMLERMNYQRPCNEVLQVYPSMFHQYPCSERLHQGPIHRVRLRDDTQRDHDLKTNKNRLLDYRQVEGLLDGQHVQFLEQDASEIMSHGCTCRNCSLKMSEEEIERSAAAFNTLKLDHDSLYQHPCPPDPDMWQHEHLKPHLVNHPIRNGQAPPPVPLLMPEHSYSQYPRGHGYSPFSYNHIHTNMAIPAPMAHTYPSQIPASSRGQLQRGMEGSPESCTHFLRYPELKYSPDFQQHSHCGCPYDHYQEQHCASRNYEGFPGSPLMSSSVLGPPAQSGSTLPVTPSLIPLSLGKPRTANEDHQSGEATVPHQSSEVQFNPDPGSRGQETSVSQSSGEIETPEIQRQHHQEGMEICTSVTNVTEPSPPVCTSSPASNTESIGTVEGGHATPVQPSMVPDPQCTTPPGTEANPQPPVSPGSGKSGLSVSCHRNESSRSPGDHPSSSQQATGMETSAAPVSPGNLHQAVTVNTQLNVNQSKRLDSPNGLSSTCSLVFKGHPVESFSDHYVANTPGSSPFVRHPVNSALSVPCFMNPSVQHPVLLPDMVVPQSCQGSPDSQAPPTPAFPISTPYYTPLSPVEVFTYQSGSPGGLQQPPLPEKQRQSSSQGMSNGRSFSPTLRGLHHTPAENASHHVTFSPTTLDFSMSSLTDGHQENQISAKFVQDTSKFWYKPNISRDQAIALLKDREPGSFLIRDSNSFQGAYGLALKVVTPPANLSSHSTKGDPNELLVRHFLIETGPKGVKIKGCQNEPHFGSLSALVYQHSITPISLPYKLKIPDKDPMDETQDNVAPGNTSTAAELLKQGAACNVLYINSVETESLTGPQAVAKATMQTFAMKPRPTATVVHFKVSVQGITLTDSQRKIFFRRHYPVNTVTFCNLDPHDRRWTNADGTTSKMFGFVAKKQGSTLDNVCHLFAELDPEQPASAIVNFITKVMLGPQKR</sequence>
<comment type="similarity">
    <text evidence="3">Belongs to the PTEN phosphatase protein family.</text>
</comment>
<feature type="region of interest" description="Disordered" evidence="11">
    <location>
        <begin position="431"/>
        <end position="457"/>
    </location>
</feature>
<dbReference type="CDD" id="cd09927">
    <property type="entry name" value="SH2_Tensin_like"/>
    <property type="match status" value="1"/>
</dbReference>
<evidence type="ECO:0000256" key="5">
    <source>
        <dbReference type="ARBA" id="ARBA00022801"/>
    </source>
</evidence>
<dbReference type="InterPro" id="IPR006020">
    <property type="entry name" value="PTB/PI_dom"/>
</dbReference>
<keyword evidence="5" id="KW-0378">Hydrolase</keyword>
<dbReference type="InterPro" id="IPR000387">
    <property type="entry name" value="Tyr_Pase_dom"/>
</dbReference>
<dbReference type="InterPro" id="IPR014020">
    <property type="entry name" value="Tensin_C2-dom"/>
</dbReference>
<dbReference type="SUPFAM" id="SSF50729">
    <property type="entry name" value="PH domain-like"/>
    <property type="match status" value="1"/>
</dbReference>
<evidence type="ECO:0000256" key="3">
    <source>
        <dbReference type="ARBA" id="ARBA00007881"/>
    </source>
</evidence>
<dbReference type="Pfam" id="PF00017">
    <property type="entry name" value="SH2"/>
    <property type="match status" value="1"/>
</dbReference>
<dbReference type="PROSITE" id="PS51182">
    <property type="entry name" value="C2_TENSIN"/>
    <property type="match status" value="1"/>
</dbReference>
<dbReference type="InterPro" id="IPR029023">
    <property type="entry name" value="Tensin_phosphatase"/>
</dbReference>
<dbReference type="InterPro" id="IPR013625">
    <property type="entry name" value="PTB"/>
</dbReference>
<evidence type="ECO:0000256" key="7">
    <source>
        <dbReference type="ARBA" id="ARBA00022949"/>
    </source>
</evidence>
<feature type="compositionally biased region" description="Low complexity" evidence="11">
    <location>
        <begin position="1040"/>
        <end position="1050"/>
    </location>
</feature>
<keyword evidence="8 10" id="KW-0727">SH2 domain</keyword>
<dbReference type="Proteomes" id="UP000287033">
    <property type="component" value="Unassembled WGS sequence"/>
</dbReference>
<dbReference type="SMART" id="SM00404">
    <property type="entry name" value="PTPc_motif"/>
    <property type="match status" value="1"/>
</dbReference>
<keyword evidence="6" id="KW-0904">Protein phosphatase</keyword>
<evidence type="ECO:0000256" key="10">
    <source>
        <dbReference type="PROSITE-ProRule" id="PRU00191"/>
    </source>
</evidence>
<dbReference type="SMART" id="SM00252">
    <property type="entry name" value="SH2"/>
    <property type="match status" value="1"/>
</dbReference>
<dbReference type="Gene3D" id="3.90.190.10">
    <property type="entry name" value="Protein tyrosine phosphatase superfamily"/>
    <property type="match status" value="1"/>
</dbReference>
<feature type="compositionally biased region" description="Polar residues" evidence="11">
    <location>
        <begin position="1207"/>
        <end position="1221"/>
    </location>
</feature>
<gene>
    <name evidence="16" type="ORF">chiPu_0018366</name>
</gene>
<dbReference type="InterPro" id="IPR035892">
    <property type="entry name" value="C2_domain_sf"/>
</dbReference>
<keyword evidence="9" id="KW-0966">Cell projection</keyword>
<feature type="region of interest" description="Disordered" evidence="11">
    <location>
        <begin position="1188"/>
        <end position="1237"/>
    </location>
</feature>
<dbReference type="Gene3D" id="3.30.505.10">
    <property type="entry name" value="SH2 domain"/>
    <property type="match status" value="1"/>
</dbReference>
<feature type="compositionally biased region" description="Polar residues" evidence="11">
    <location>
        <begin position="873"/>
        <end position="889"/>
    </location>
</feature>
<dbReference type="FunFam" id="2.30.29.30:FF:000039">
    <property type="entry name" value="Tensin 1"/>
    <property type="match status" value="1"/>
</dbReference>
<proteinExistence type="inferred from homology"/>
<dbReference type="OrthoDB" id="6273691at2759"/>
<evidence type="ECO:0000313" key="17">
    <source>
        <dbReference type="Proteomes" id="UP000287033"/>
    </source>
</evidence>
<feature type="compositionally biased region" description="Basic and acidic residues" evidence="11">
    <location>
        <begin position="948"/>
        <end position="957"/>
    </location>
</feature>
<evidence type="ECO:0000259" key="13">
    <source>
        <dbReference type="PROSITE" id="PS50056"/>
    </source>
</evidence>
<dbReference type="FunFam" id="3.30.505.10:FF:000002">
    <property type="entry name" value="Tensin 1"/>
    <property type="match status" value="1"/>
</dbReference>
<dbReference type="Pfam" id="PF08416">
    <property type="entry name" value="PTB"/>
    <property type="match status" value="1"/>
</dbReference>
<protein>
    <recommendedName>
        <fullName evidence="18">Phosphatidylinositol-3,4,5-trisphosphate 3-phosphatase</fullName>
    </recommendedName>
</protein>
<dbReference type="PROSITE" id="PS50001">
    <property type="entry name" value="SH2"/>
    <property type="match status" value="1"/>
</dbReference>
<feature type="region of interest" description="Disordered" evidence="11">
    <location>
        <begin position="873"/>
        <end position="1066"/>
    </location>
</feature>
<dbReference type="SUPFAM" id="SSF49562">
    <property type="entry name" value="C2 domain (Calcium/lipid-binding domain, CaLB)"/>
    <property type="match status" value="1"/>
</dbReference>
<feature type="compositionally biased region" description="Polar residues" evidence="11">
    <location>
        <begin position="20"/>
        <end position="29"/>
    </location>
</feature>
<evidence type="ECO:0000256" key="9">
    <source>
        <dbReference type="ARBA" id="ARBA00023273"/>
    </source>
</evidence>
<dbReference type="SUPFAM" id="SSF55550">
    <property type="entry name" value="SH2 domain"/>
    <property type="match status" value="1"/>
</dbReference>